<proteinExistence type="predicted"/>
<dbReference type="PRINTS" id="PR00344">
    <property type="entry name" value="BCTRLSENSOR"/>
</dbReference>
<dbReference type="PROSITE" id="PS50109">
    <property type="entry name" value="HIS_KIN"/>
    <property type="match status" value="1"/>
</dbReference>
<dbReference type="SUPFAM" id="SSF55874">
    <property type="entry name" value="ATPase domain of HSP90 chaperone/DNA topoisomerase II/histidine kinase"/>
    <property type="match status" value="1"/>
</dbReference>
<evidence type="ECO:0000313" key="10">
    <source>
        <dbReference type="Proteomes" id="UP000236728"/>
    </source>
</evidence>
<dbReference type="SMART" id="SM00387">
    <property type="entry name" value="HATPase_c"/>
    <property type="match status" value="1"/>
</dbReference>
<evidence type="ECO:0000259" key="8">
    <source>
        <dbReference type="PROSITE" id="PS50113"/>
    </source>
</evidence>
<dbReference type="AlphaFoldDB" id="A0A1H5UY62"/>
<dbReference type="SUPFAM" id="SSF47384">
    <property type="entry name" value="Homodimeric domain of signal transducing histidine kinase"/>
    <property type="match status" value="1"/>
</dbReference>
<dbReference type="Gene3D" id="1.10.287.130">
    <property type="match status" value="1"/>
</dbReference>
<dbReference type="Pfam" id="PF07495">
    <property type="entry name" value="Y_Y_Y"/>
    <property type="match status" value="1"/>
</dbReference>
<dbReference type="Gene3D" id="2.130.10.10">
    <property type="entry name" value="YVTN repeat-like/Quinoprotein amine dehydrogenase"/>
    <property type="match status" value="3"/>
</dbReference>
<dbReference type="Pfam" id="PF08447">
    <property type="entry name" value="PAS_3"/>
    <property type="match status" value="1"/>
</dbReference>
<evidence type="ECO:0000256" key="3">
    <source>
        <dbReference type="ARBA" id="ARBA00022553"/>
    </source>
</evidence>
<dbReference type="InterPro" id="IPR013783">
    <property type="entry name" value="Ig-like_fold"/>
</dbReference>
<dbReference type="EC" id="2.7.13.3" evidence="2"/>
<feature type="domain" description="PAC" evidence="8">
    <location>
        <begin position="884"/>
        <end position="937"/>
    </location>
</feature>
<dbReference type="InterPro" id="IPR000014">
    <property type="entry name" value="PAS"/>
</dbReference>
<dbReference type="PROSITE" id="PS50113">
    <property type="entry name" value="PAC"/>
    <property type="match status" value="1"/>
</dbReference>
<dbReference type="InterPro" id="IPR001610">
    <property type="entry name" value="PAC"/>
</dbReference>
<organism evidence="9 10">
    <name type="scientific">Bryocella elongata</name>
    <dbReference type="NCBI Taxonomy" id="863522"/>
    <lineage>
        <taxon>Bacteria</taxon>
        <taxon>Pseudomonadati</taxon>
        <taxon>Acidobacteriota</taxon>
        <taxon>Terriglobia</taxon>
        <taxon>Terriglobales</taxon>
        <taxon>Acidobacteriaceae</taxon>
        <taxon>Bryocella</taxon>
    </lineage>
</organism>
<gene>
    <name evidence="9" type="ORF">SAMN05421819_1264</name>
</gene>
<dbReference type="SUPFAM" id="SSF63829">
    <property type="entry name" value="Calcium-dependent phosphotriesterase"/>
    <property type="match status" value="3"/>
</dbReference>
<feature type="transmembrane region" description="Helical" evidence="5">
    <location>
        <begin position="752"/>
        <end position="775"/>
    </location>
</feature>
<feature type="chain" id="PRO_5009286659" description="histidine kinase" evidence="6">
    <location>
        <begin position="27"/>
        <end position="1176"/>
    </location>
</feature>
<protein>
    <recommendedName>
        <fullName evidence="2">histidine kinase</fullName>
        <ecNumber evidence="2">2.7.13.3</ecNumber>
    </recommendedName>
</protein>
<dbReference type="Gene3D" id="3.30.565.10">
    <property type="entry name" value="Histidine kinase-like ATPase, C-terminal domain"/>
    <property type="match status" value="1"/>
</dbReference>
<keyword evidence="3" id="KW-0597">Phosphoprotein</keyword>
<dbReference type="RefSeq" id="WP_146072038.1">
    <property type="nucleotide sequence ID" value="NZ_FNVA01000001.1"/>
</dbReference>
<evidence type="ECO:0000256" key="6">
    <source>
        <dbReference type="SAM" id="SignalP"/>
    </source>
</evidence>
<dbReference type="Pfam" id="PF02518">
    <property type="entry name" value="HATPase_c"/>
    <property type="match status" value="1"/>
</dbReference>
<dbReference type="CDD" id="cd00082">
    <property type="entry name" value="HisKA"/>
    <property type="match status" value="1"/>
</dbReference>
<dbReference type="SMART" id="SM00388">
    <property type="entry name" value="HisKA"/>
    <property type="match status" value="1"/>
</dbReference>
<keyword evidence="4" id="KW-0175">Coiled coil</keyword>
<dbReference type="InterPro" id="IPR003594">
    <property type="entry name" value="HATPase_dom"/>
</dbReference>
<dbReference type="SUPFAM" id="SSF55785">
    <property type="entry name" value="PYP-like sensor domain (PAS domain)"/>
    <property type="match status" value="1"/>
</dbReference>
<keyword evidence="10" id="KW-1185">Reference proteome</keyword>
<evidence type="ECO:0000256" key="2">
    <source>
        <dbReference type="ARBA" id="ARBA00012438"/>
    </source>
</evidence>
<dbReference type="GO" id="GO:0000155">
    <property type="term" value="F:phosphorelay sensor kinase activity"/>
    <property type="evidence" value="ECO:0007669"/>
    <property type="project" value="InterPro"/>
</dbReference>
<dbReference type="Gene3D" id="2.60.40.10">
    <property type="entry name" value="Immunoglobulins"/>
    <property type="match status" value="1"/>
</dbReference>
<keyword evidence="5" id="KW-1133">Transmembrane helix</keyword>
<comment type="catalytic activity">
    <reaction evidence="1">
        <text>ATP + protein L-histidine = ADP + protein N-phospho-L-histidine.</text>
        <dbReference type="EC" id="2.7.13.3"/>
    </reaction>
</comment>
<dbReference type="InterPro" id="IPR005467">
    <property type="entry name" value="His_kinase_dom"/>
</dbReference>
<keyword evidence="5" id="KW-0472">Membrane</keyword>
<dbReference type="InterPro" id="IPR004358">
    <property type="entry name" value="Sig_transdc_His_kin-like_C"/>
</dbReference>
<dbReference type="OrthoDB" id="127270at2"/>
<dbReference type="InterPro" id="IPR003661">
    <property type="entry name" value="HisK_dim/P_dom"/>
</dbReference>
<evidence type="ECO:0000256" key="1">
    <source>
        <dbReference type="ARBA" id="ARBA00000085"/>
    </source>
</evidence>
<evidence type="ECO:0000256" key="5">
    <source>
        <dbReference type="SAM" id="Phobius"/>
    </source>
</evidence>
<dbReference type="EMBL" id="FNVA01000001">
    <property type="protein sequence ID" value="SEF80019.1"/>
    <property type="molecule type" value="Genomic_DNA"/>
</dbReference>
<reference evidence="9 10" key="1">
    <citation type="submission" date="2016-10" db="EMBL/GenBank/DDBJ databases">
        <authorList>
            <person name="de Groot N.N."/>
        </authorList>
    </citation>
    <scope>NUCLEOTIDE SEQUENCE [LARGE SCALE GENOMIC DNA]</scope>
    <source>
        <strain evidence="9 10">DSM 22489</strain>
    </source>
</reference>
<dbReference type="Pfam" id="PF07494">
    <property type="entry name" value="Reg_prop"/>
    <property type="match status" value="2"/>
</dbReference>
<feature type="coiled-coil region" evidence="4">
    <location>
        <begin position="779"/>
        <end position="813"/>
    </location>
</feature>
<dbReference type="InterPro" id="IPR035965">
    <property type="entry name" value="PAS-like_dom_sf"/>
</dbReference>
<dbReference type="NCBIfam" id="TIGR00229">
    <property type="entry name" value="sensory_box"/>
    <property type="match status" value="1"/>
</dbReference>
<feature type="domain" description="Histidine kinase" evidence="7">
    <location>
        <begin position="957"/>
        <end position="1172"/>
    </location>
</feature>
<keyword evidence="6" id="KW-0732">Signal</keyword>
<accession>A0A1H5UY62</accession>
<dbReference type="InterPro" id="IPR036890">
    <property type="entry name" value="HATPase_C_sf"/>
</dbReference>
<dbReference type="InterPro" id="IPR011110">
    <property type="entry name" value="Reg_prop"/>
</dbReference>
<feature type="signal peptide" evidence="6">
    <location>
        <begin position="1"/>
        <end position="26"/>
    </location>
</feature>
<evidence type="ECO:0000313" key="9">
    <source>
        <dbReference type="EMBL" id="SEF80019.1"/>
    </source>
</evidence>
<dbReference type="PANTHER" id="PTHR43547:SF2">
    <property type="entry name" value="HYBRID SIGNAL TRANSDUCTION HISTIDINE KINASE C"/>
    <property type="match status" value="1"/>
</dbReference>
<dbReference type="InterPro" id="IPR011123">
    <property type="entry name" value="Y_Y_Y"/>
</dbReference>
<dbReference type="Proteomes" id="UP000236728">
    <property type="component" value="Unassembled WGS sequence"/>
</dbReference>
<dbReference type="CDD" id="cd00130">
    <property type="entry name" value="PAS"/>
    <property type="match status" value="1"/>
</dbReference>
<sequence>MQRPIAMTTACLFVVMAWSMSGFALSPDLDISQYAHTSWKIRDGFTKGKINAITQTLDGYLWLGTDFGLLRFDGVRAVPWQPPADQHLPSNTIRSLLAARDGTLWVGTAKGLLSWKDGKLTQYPELAGQLVTGLLEDHEGLIWVGTLGLPSGRLCAIHTGSVHCDGADGGLGPGPFGLYEDSKGNLWAGVMNGLWRWKPGLPKFYSLPGDLNGIQSFAEDADGALLIGWKGGVYRFVDGKTEAGPVSRHERQSRIETLLRDREGSLWIGTLDRGLVHLHQGRTDAFTQSDGLSGSDVSRIFVDREGNTWVATLDGLDRFRKFAVSTLNVREGLADAIVGSVLASTDGTVWFGTFGGFNRWDDGQVTIPRTGSARLDGKLDGHAPTSLFQDKHGRIWVATTYKFGYLENGRFEPLSEIPGGVVHSIAEDPTGNLWIANQALGLISLSPQHQVQQIPWSGLGHKDPAGVLASDPSRGGLWLGFYQGGLAYLADGKVQASYSSTNGLGEGIVNDLRFDRDGTLWAATEGGLSRLKDGHVATLTSKDGLPCDGVHWTFEDDAHSLWLRAPCGLVRIAASELEAWTDAADHGAHLNRAIRATLFDISDGVRSFAYAGGYSPRVARSADGKLWFTGEDGVSVIDPLHIPFNNVPPPVHIEQVIADHEAFGASGKLRLPALVRNLEIDYTALSLVAADKVLFRYKLDGVDRDWQDVRTRRQAFYTTLRPGTYHFHVIACNNDGVWNEAGDHLEFSIAPAWFQTNLFLVLCVAAFFLLFWMLYELRVRSIQQRTKQLASVNEKLEKQIAENAALVADLELQVGLLQRLPVSAWTLQSDGTPDFVNQVWLEFAGQTLSFIRSHPEAWMTAIHPDDREMAARIFREGVDSGSGFAIQTRSLRAQDGTYRWHLQQAVVLRDEDGKVLKFVGTTTDIDDQKRAEEALRQAQGDLARISRVTTMGELTASLAHELSQPMSGVITNASVGLRKLRRDQPDLDEVRAVVTRIGRDAHRAAEILKRIRLQFERGAPDREVLDMDEILKETLALLRDEAVRYDVSVRMELTADLPKILGDRVQLQQVAMNLIVNSIEAMKDVDGTREIVLQSQRAENQQILVSVSDTGRGVAPELAEQIFDPFFTTKPRGTGMGLRISRSIIESHGGRLWAELRPAHGATFHLSLPATIPGTG</sequence>
<name>A0A1H5UY62_9BACT</name>
<evidence type="ECO:0000256" key="4">
    <source>
        <dbReference type="SAM" id="Coils"/>
    </source>
</evidence>
<evidence type="ECO:0000259" key="7">
    <source>
        <dbReference type="PROSITE" id="PS50109"/>
    </source>
</evidence>
<dbReference type="SMART" id="SM00086">
    <property type="entry name" value="PAC"/>
    <property type="match status" value="1"/>
</dbReference>
<dbReference type="PANTHER" id="PTHR43547">
    <property type="entry name" value="TWO-COMPONENT HISTIDINE KINASE"/>
    <property type="match status" value="1"/>
</dbReference>
<dbReference type="InterPro" id="IPR013655">
    <property type="entry name" value="PAS_fold_3"/>
</dbReference>
<dbReference type="Gene3D" id="3.30.450.20">
    <property type="entry name" value="PAS domain"/>
    <property type="match status" value="1"/>
</dbReference>
<dbReference type="InterPro" id="IPR036097">
    <property type="entry name" value="HisK_dim/P_sf"/>
</dbReference>
<dbReference type="InterPro" id="IPR000700">
    <property type="entry name" value="PAS-assoc_C"/>
</dbReference>
<dbReference type="InterPro" id="IPR015943">
    <property type="entry name" value="WD40/YVTN_repeat-like_dom_sf"/>
</dbReference>
<keyword evidence="5" id="KW-0812">Transmembrane</keyword>